<protein>
    <submittedName>
        <fullName evidence="1">Uncharacterized protein</fullName>
    </submittedName>
</protein>
<name>A0AAV3T303_9EURY</name>
<dbReference type="Proteomes" id="UP001500194">
    <property type="component" value="Unassembled WGS sequence"/>
</dbReference>
<accession>A0AAV3T303</accession>
<dbReference type="InterPro" id="IPR055944">
    <property type="entry name" value="DUF7522"/>
</dbReference>
<sequence>MESEAYVHRDDFGEHLVSRLHDQVGETLRSVVAYTTDEYALWYLRDDVEHRYTPDDVAAAVDEMRLETLHREYINDVFAERCGDLRCSITYFTESVEMNFPISSGEGLAISVDEHHFEEQTDLVKNVTTFLDEEASPEFFEP</sequence>
<dbReference type="AlphaFoldDB" id="A0AAV3T303"/>
<dbReference type="RefSeq" id="WP_227259825.1">
    <property type="nucleotide sequence ID" value="NZ_BAAADU010000002.1"/>
</dbReference>
<evidence type="ECO:0000313" key="1">
    <source>
        <dbReference type="EMBL" id="GAA0656741.1"/>
    </source>
</evidence>
<proteinExistence type="predicted"/>
<comment type="caution">
    <text evidence="1">The sequence shown here is derived from an EMBL/GenBank/DDBJ whole genome shotgun (WGS) entry which is preliminary data.</text>
</comment>
<gene>
    <name evidence="1" type="ORF">GCM10009019_20950</name>
</gene>
<dbReference type="GeneID" id="68573225"/>
<reference evidence="1 2" key="1">
    <citation type="journal article" date="2019" name="Int. J. Syst. Evol. Microbiol.">
        <title>The Global Catalogue of Microorganisms (GCM) 10K type strain sequencing project: providing services to taxonomists for standard genome sequencing and annotation.</title>
        <authorList>
            <consortium name="The Broad Institute Genomics Platform"/>
            <consortium name="The Broad Institute Genome Sequencing Center for Infectious Disease"/>
            <person name="Wu L."/>
            <person name="Ma J."/>
        </authorList>
    </citation>
    <scope>NUCLEOTIDE SEQUENCE [LARGE SCALE GENOMIC DNA]</scope>
    <source>
        <strain evidence="1 2">JCM 16327</strain>
    </source>
</reference>
<dbReference type="EMBL" id="BAAADU010000002">
    <property type="protein sequence ID" value="GAA0656741.1"/>
    <property type="molecule type" value="Genomic_DNA"/>
</dbReference>
<organism evidence="1 2">
    <name type="scientific">Salarchaeum japonicum</name>
    <dbReference type="NCBI Taxonomy" id="555573"/>
    <lineage>
        <taxon>Archaea</taxon>
        <taxon>Methanobacteriati</taxon>
        <taxon>Methanobacteriota</taxon>
        <taxon>Stenosarchaea group</taxon>
        <taxon>Halobacteria</taxon>
        <taxon>Halobacteriales</taxon>
        <taxon>Halobacteriaceae</taxon>
    </lineage>
</organism>
<keyword evidence="2" id="KW-1185">Reference proteome</keyword>
<dbReference type="Pfam" id="PF24366">
    <property type="entry name" value="DUF7522"/>
    <property type="match status" value="1"/>
</dbReference>
<evidence type="ECO:0000313" key="2">
    <source>
        <dbReference type="Proteomes" id="UP001500194"/>
    </source>
</evidence>